<dbReference type="EMBL" id="JBHSKG010000001">
    <property type="protein sequence ID" value="MFC5137253.1"/>
    <property type="molecule type" value="Genomic_DNA"/>
</dbReference>
<dbReference type="RefSeq" id="WP_378019458.1">
    <property type="nucleotide sequence ID" value="NZ_JBHSKG010000001.1"/>
</dbReference>
<reference evidence="2" key="1">
    <citation type="journal article" date="2019" name="Int. J. Syst. Evol. Microbiol.">
        <title>The Global Catalogue of Microorganisms (GCM) 10K type strain sequencing project: providing services to taxonomists for standard genome sequencing and annotation.</title>
        <authorList>
            <consortium name="The Broad Institute Genomics Platform"/>
            <consortium name="The Broad Institute Genome Sequencing Center for Infectious Disease"/>
            <person name="Wu L."/>
            <person name="Ma J."/>
        </authorList>
    </citation>
    <scope>NUCLEOTIDE SEQUENCE [LARGE SCALE GENOMIC DNA]</scope>
    <source>
        <strain evidence="2">XZYJ18</strain>
    </source>
</reference>
<dbReference type="Proteomes" id="UP001596175">
    <property type="component" value="Unassembled WGS sequence"/>
</dbReference>
<proteinExistence type="predicted"/>
<accession>A0ABV9Z6R8</accession>
<evidence type="ECO:0000313" key="1">
    <source>
        <dbReference type="EMBL" id="MFC5137253.1"/>
    </source>
</evidence>
<comment type="caution">
    <text evidence="1">The sequence shown here is derived from an EMBL/GenBank/DDBJ whole genome shotgun (WGS) entry which is preliminary data.</text>
</comment>
<protein>
    <submittedName>
        <fullName evidence="1">Uncharacterized protein</fullName>
    </submittedName>
</protein>
<organism evidence="1 2">
    <name type="scientific">Actinomycetospora rhizophila</name>
    <dbReference type="NCBI Taxonomy" id="1416876"/>
    <lineage>
        <taxon>Bacteria</taxon>
        <taxon>Bacillati</taxon>
        <taxon>Actinomycetota</taxon>
        <taxon>Actinomycetes</taxon>
        <taxon>Pseudonocardiales</taxon>
        <taxon>Pseudonocardiaceae</taxon>
        <taxon>Actinomycetospora</taxon>
    </lineage>
</organism>
<name>A0ABV9Z6R8_9PSEU</name>
<evidence type="ECO:0000313" key="2">
    <source>
        <dbReference type="Proteomes" id="UP001596175"/>
    </source>
</evidence>
<gene>
    <name evidence="1" type="ORF">ACFPK1_03365</name>
</gene>
<sequence>MSAIDDPAPRSAGTDRLRARTRAIALQLADTADDVAAVFERLAQCRADLARNTPGDRTELDAGARRAREFAEWERREAARLRGDVRPG</sequence>
<keyword evidence="2" id="KW-1185">Reference proteome</keyword>